<feature type="domain" description="Peptidase M10 metallopeptidase" evidence="6">
    <location>
        <begin position="129"/>
        <end position="198"/>
    </location>
</feature>
<gene>
    <name evidence="7" type="ORF">MUN79_06690</name>
</gene>
<dbReference type="Pfam" id="PF00413">
    <property type="entry name" value="Peptidase_M10"/>
    <property type="match status" value="1"/>
</dbReference>
<dbReference type="EMBL" id="CP095046">
    <property type="protein sequence ID" value="UOQ73609.1"/>
    <property type="molecule type" value="Genomic_DNA"/>
</dbReference>
<organism evidence="7 8">
    <name type="scientific">Hymenobacter cellulosilyticus</name>
    <dbReference type="NCBI Taxonomy" id="2932248"/>
    <lineage>
        <taxon>Bacteria</taxon>
        <taxon>Pseudomonadati</taxon>
        <taxon>Bacteroidota</taxon>
        <taxon>Cytophagia</taxon>
        <taxon>Cytophagales</taxon>
        <taxon>Hymenobacteraceae</taxon>
        <taxon>Hymenobacter</taxon>
    </lineage>
</organism>
<evidence type="ECO:0000313" key="7">
    <source>
        <dbReference type="EMBL" id="UOQ73609.1"/>
    </source>
</evidence>
<evidence type="ECO:0000256" key="5">
    <source>
        <dbReference type="SAM" id="MobiDB-lite"/>
    </source>
</evidence>
<dbReference type="InterPro" id="IPR024079">
    <property type="entry name" value="MetalloPept_cat_dom_sf"/>
</dbReference>
<evidence type="ECO:0000256" key="1">
    <source>
        <dbReference type="ARBA" id="ARBA00022670"/>
    </source>
</evidence>
<evidence type="ECO:0000259" key="6">
    <source>
        <dbReference type="Pfam" id="PF00413"/>
    </source>
</evidence>
<name>A0A8T9QDG8_9BACT</name>
<proteinExistence type="predicted"/>
<dbReference type="InterPro" id="IPR001818">
    <property type="entry name" value="Pept_M10_metallopeptidase"/>
</dbReference>
<dbReference type="KEGG" id="hcu:MUN79_06690"/>
<protein>
    <submittedName>
        <fullName evidence="7">M10 family metallopeptidase domain-containing protein</fullName>
    </submittedName>
</protein>
<accession>A0A8T9QDG8</accession>
<dbReference type="SUPFAM" id="SSF55486">
    <property type="entry name" value="Metalloproteases ('zincins'), catalytic domain"/>
    <property type="match status" value="1"/>
</dbReference>
<dbReference type="Proteomes" id="UP000831796">
    <property type="component" value="Chromosome"/>
</dbReference>
<evidence type="ECO:0000256" key="4">
    <source>
        <dbReference type="ARBA" id="ARBA00022833"/>
    </source>
</evidence>
<evidence type="ECO:0000256" key="3">
    <source>
        <dbReference type="ARBA" id="ARBA00022801"/>
    </source>
</evidence>
<dbReference type="Gene3D" id="3.40.390.10">
    <property type="entry name" value="Collagenase (Catalytic Domain)"/>
    <property type="match status" value="1"/>
</dbReference>
<keyword evidence="2" id="KW-0479">Metal-binding</keyword>
<keyword evidence="4" id="KW-0862">Zinc</keyword>
<dbReference type="AlphaFoldDB" id="A0A8T9QDG8"/>
<dbReference type="RefSeq" id="WP_244676960.1">
    <property type="nucleotide sequence ID" value="NZ_CP095046.1"/>
</dbReference>
<evidence type="ECO:0000256" key="2">
    <source>
        <dbReference type="ARBA" id="ARBA00022723"/>
    </source>
</evidence>
<keyword evidence="8" id="KW-1185">Reference proteome</keyword>
<dbReference type="GO" id="GO:0008270">
    <property type="term" value="F:zinc ion binding"/>
    <property type="evidence" value="ECO:0007669"/>
    <property type="project" value="InterPro"/>
</dbReference>
<dbReference type="GO" id="GO:0004222">
    <property type="term" value="F:metalloendopeptidase activity"/>
    <property type="evidence" value="ECO:0007669"/>
    <property type="project" value="InterPro"/>
</dbReference>
<sequence>MQSLSGTPLIVPYAATNVQVQGSSTILRPNHINQNGEGGYTFRFEPNFVTNQPARAAFERALEAGWRCRTGVNWTIGAPRTTTTTGSDGENSVGFDKGSELPDRVLGRTTSYYKGCINANGSISFQVSEIDMQFDDGVNWQYGPALPSLTQFDFETVVLHELGHAQQLGHVITAAAVMYYGVNQGRSNRTLTANDQTGGGLCCAPAAFRALAAAPRPCCRLR</sequence>
<reference evidence="7" key="1">
    <citation type="submission" date="2022-04" db="EMBL/GenBank/DDBJ databases">
        <title>Hymenobacter sp. isolated from the air.</title>
        <authorList>
            <person name="Won M."/>
            <person name="Lee C.-M."/>
            <person name="Woen H.-Y."/>
            <person name="Kwon S.-W."/>
        </authorList>
    </citation>
    <scope>NUCLEOTIDE SEQUENCE</scope>
    <source>
        <strain evidence="7">5116S-3</strain>
    </source>
</reference>
<dbReference type="GO" id="GO:0006508">
    <property type="term" value="P:proteolysis"/>
    <property type="evidence" value="ECO:0007669"/>
    <property type="project" value="UniProtKB-KW"/>
</dbReference>
<feature type="region of interest" description="Disordered" evidence="5">
    <location>
        <begin position="77"/>
        <end position="98"/>
    </location>
</feature>
<keyword evidence="3" id="KW-0378">Hydrolase</keyword>
<dbReference type="GO" id="GO:0031012">
    <property type="term" value="C:extracellular matrix"/>
    <property type="evidence" value="ECO:0007669"/>
    <property type="project" value="InterPro"/>
</dbReference>
<keyword evidence="1" id="KW-0645">Protease</keyword>
<evidence type="ECO:0000313" key="8">
    <source>
        <dbReference type="Proteomes" id="UP000831796"/>
    </source>
</evidence>